<dbReference type="HOGENOM" id="CLU_125400_0_0_10"/>
<keyword evidence="4 9" id="KW-0479">Metal-binding</keyword>
<reference evidence="10 11" key="1">
    <citation type="journal article" date="2012" name="Stand. Genomic Sci.">
        <title>Complete genome sequencing and analysis of Saprospira grandis str. Lewin, a predatory marine bacterium.</title>
        <authorList>
            <person name="Saw J.H."/>
            <person name="Yuryev A."/>
            <person name="Kanbe M."/>
            <person name="Hou S."/>
            <person name="Young A.G."/>
            <person name="Aizawa S."/>
            <person name="Alam M."/>
        </authorList>
    </citation>
    <scope>NUCLEOTIDE SEQUENCE [LARGE SCALE GENOMIC DNA]</scope>
    <source>
        <strain evidence="10 11">Lewin</strain>
    </source>
</reference>
<organism evidence="10 11">
    <name type="scientific">Saprospira grandis (strain Lewin)</name>
    <dbReference type="NCBI Taxonomy" id="984262"/>
    <lineage>
        <taxon>Bacteria</taxon>
        <taxon>Pseudomonadati</taxon>
        <taxon>Bacteroidota</taxon>
        <taxon>Saprospiria</taxon>
        <taxon>Saprospirales</taxon>
        <taxon>Saprospiraceae</taxon>
        <taxon>Saprospira</taxon>
    </lineage>
</organism>
<name>H6KZJ3_SAPGL</name>
<comment type="cofactor">
    <cofactor evidence="9">
        <name>Fe(2+)</name>
        <dbReference type="ChEBI" id="CHEBI:29033"/>
    </cofactor>
    <text evidence="9">Binds 1 Fe(2+) cation per monomer.</text>
</comment>
<comment type="catalytic activity">
    <reaction evidence="9">
        <text>1,2-dihydroxy-5-(methylsulfanyl)pent-1-en-3-one + O2 = 3-(methylsulfanyl)propanoate + CO + formate + 2 H(+)</text>
        <dbReference type="Rhea" id="RHEA:14161"/>
        <dbReference type="ChEBI" id="CHEBI:15378"/>
        <dbReference type="ChEBI" id="CHEBI:15379"/>
        <dbReference type="ChEBI" id="CHEBI:15740"/>
        <dbReference type="ChEBI" id="CHEBI:17245"/>
        <dbReference type="ChEBI" id="CHEBI:49016"/>
        <dbReference type="ChEBI" id="CHEBI:49252"/>
        <dbReference type="EC" id="1.13.11.53"/>
    </reaction>
</comment>
<evidence type="ECO:0000256" key="5">
    <source>
        <dbReference type="ARBA" id="ARBA00022964"/>
    </source>
</evidence>
<evidence type="ECO:0000256" key="3">
    <source>
        <dbReference type="ARBA" id="ARBA00022605"/>
    </source>
</evidence>
<feature type="binding site" evidence="9">
    <location>
        <position position="136"/>
    </location>
    <ligand>
        <name>Fe(2+)</name>
        <dbReference type="ChEBI" id="CHEBI:29033"/>
    </ligand>
</feature>
<evidence type="ECO:0000256" key="6">
    <source>
        <dbReference type="ARBA" id="ARBA00023002"/>
    </source>
</evidence>
<dbReference type="GO" id="GO:0010308">
    <property type="term" value="F:acireductone dioxygenase (Ni2+-requiring) activity"/>
    <property type="evidence" value="ECO:0007669"/>
    <property type="project" value="UniProtKB-UniRule"/>
</dbReference>
<feature type="binding site" evidence="9">
    <location>
        <position position="93"/>
    </location>
    <ligand>
        <name>Ni(2+)</name>
        <dbReference type="ChEBI" id="CHEBI:49786"/>
    </ligand>
</feature>
<comment type="catalytic activity">
    <reaction evidence="1 9">
        <text>1,2-dihydroxy-5-(methylsulfanyl)pent-1-en-3-one + O2 = 4-methylsulfanyl-2-oxobutanoate + formate + 2 H(+)</text>
        <dbReference type="Rhea" id="RHEA:24504"/>
        <dbReference type="ChEBI" id="CHEBI:15378"/>
        <dbReference type="ChEBI" id="CHEBI:15379"/>
        <dbReference type="ChEBI" id="CHEBI:15740"/>
        <dbReference type="ChEBI" id="CHEBI:16723"/>
        <dbReference type="ChEBI" id="CHEBI:49252"/>
        <dbReference type="EC" id="1.13.11.54"/>
    </reaction>
</comment>
<comment type="subunit">
    <text evidence="9">Monomer.</text>
</comment>
<dbReference type="GO" id="GO:0010309">
    <property type="term" value="F:acireductone dioxygenase [iron(II)-requiring] activity"/>
    <property type="evidence" value="ECO:0007669"/>
    <property type="project" value="UniProtKB-UniRule"/>
</dbReference>
<dbReference type="EMBL" id="CP002831">
    <property type="protein sequence ID" value="AFC25769.1"/>
    <property type="molecule type" value="Genomic_DNA"/>
</dbReference>
<dbReference type="AlphaFoldDB" id="H6KZJ3"/>
<evidence type="ECO:0000256" key="4">
    <source>
        <dbReference type="ARBA" id="ARBA00022723"/>
    </source>
</evidence>
<dbReference type="GO" id="GO:0016151">
    <property type="term" value="F:nickel cation binding"/>
    <property type="evidence" value="ECO:0007669"/>
    <property type="project" value="UniProtKB-UniRule"/>
</dbReference>
<keyword evidence="7 9" id="KW-0408">Iron</keyword>
<feature type="site" description="May play a role in metal incorporation in vivo" evidence="9">
    <location>
        <position position="90"/>
    </location>
</feature>
<feature type="site" description="Important to generate the dianion" evidence="9">
    <location>
        <position position="99"/>
    </location>
</feature>
<feature type="binding site" evidence="9">
    <location>
        <position position="97"/>
    </location>
    <ligand>
        <name>Fe(2+)</name>
        <dbReference type="ChEBI" id="CHEBI:29033"/>
    </ligand>
</feature>
<dbReference type="OrthoDB" id="9802489at2"/>
<dbReference type="SUPFAM" id="SSF51182">
    <property type="entry name" value="RmlC-like cupins"/>
    <property type="match status" value="1"/>
</dbReference>
<feature type="binding site" evidence="9">
    <location>
        <position position="91"/>
    </location>
    <ligand>
        <name>Fe(2+)</name>
        <dbReference type="ChEBI" id="CHEBI:29033"/>
    </ligand>
</feature>
<evidence type="ECO:0000256" key="1">
    <source>
        <dbReference type="ARBA" id="ARBA00000428"/>
    </source>
</evidence>
<feature type="binding site" evidence="9">
    <location>
        <position position="136"/>
    </location>
    <ligand>
        <name>Ni(2+)</name>
        <dbReference type="ChEBI" id="CHEBI:49786"/>
    </ligand>
</feature>
<dbReference type="KEGG" id="sgn:SGRA_3041"/>
<evidence type="ECO:0000313" key="10">
    <source>
        <dbReference type="EMBL" id="AFC25769.1"/>
    </source>
</evidence>
<dbReference type="GO" id="GO:0005506">
    <property type="term" value="F:iron ion binding"/>
    <property type="evidence" value="ECO:0007669"/>
    <property type="project" value="UniProtKB-UniRule"/>
</dbReference>
<dbReference type="eggNOG" id="COG1791">
    <property type="taxonomic scope" value="Bacteria"/>
</dbReference>
<dbReference type="GO" id="GO:0019284">
    <property type="term" value="P:L-methionine salvage from S-adenosylmethionine"/>
    <property type="evidence" value="ECO:0007669"/>
    <property type="project" value="InterPro"/>
</dbReference>
<keyword evidence="11" id="KW-1185">Reference proteome</keyword>
<evidence type="ECO:0000313" key="11">
    <source>
        <dbReference type="Proteomes" id="UP000007519"/>
    </source>
</evidence>
<feature type="binding site" evidence="9">
    <location>
        <position position="91"/>
    </location>
    <ligand>
        <name>Ni(2+)</name>
        <dbReference type="ChEBI" id="CHEBI:49786"/>
    </ligand>
</feature>
<feature type="site" description="May play a role in transmitting local conformational changes" evidence="9">
    <location>
        <position position="96"/>
    </location>
</feature>
<keyword evidence="6 9" id="KW-0560">Oxidoreductase</keyword>
<dbReference type="HAMAP" id="MF_01682">
    <property type="entry name" value="Salvage_MtnD"/>
    <property type="match status" value="1"/>
</dbReference>
<dbReference type="EC" id="1.13.11.54" evidence="9"/>
<dbReference type="Gene3D" id="2.60.120.10">
    <property type="entry name" value="Jelly Rolls"/>
    <property type="match status" value="1"/>
</dbReference>
<evidence type="ECO:0000256" key="7">
    <source>
        <dbReference type="ARBA" id="ARBA00023004"/>
    </source>
</evidence>
<dbReference type="InterPro" id="IPR014710">
    <property type="entry name" value="RmlC-like_jellyroll"/>
</dbReference>
<dbReference type="InterPro" id="IPR023956">
    <property type="entry name" value="ARD_bac"/>
</dbReference>
<keyword evidence="2 9" id="KW-0533">Nickel</keyword>
<comment type="function">
    <text evidence="9">Catalyzes 2 different reactions between oxygene and the acireductone 1,2-dihydroxy-3-keto-5-methylthiopentene (DHK-MTPene) depending upon the metal bound in the active site. Fe-containing acireductone dioxygenase (Fe-ARD) produces formate and 2-keto-4-methylthiobutyrate (KMTB), the alpha-ketoacid precursor of methionine in the methionine recycle pathway. Ni-containing acireductone dioxygenase (Ni-ARD) produces methylthiopropionate, carbon monoxide and formate, and does not lie on the methionine recycle pathway.</text>
</comment>
<evidence type="ECO:0000256" key="2">
    <source>
        <dbReference type="ARBA" id="ARBA00022596"/>
    </source>
</evidence>
<comment type="cofactor">
    <cofactor evidence="9">
        <name>Ni(2+)</name>
        <dbReference type="ChEBI" id="CHEBI:49786"/>
    </cofactor>
    <text evidence="9">Binds 1 nickel ion per monomer.</text>
</comment>
<dbReference type="STRING" id="984262.SGRA_3041"/>
<dbReference type="CDD" id="cd02232">
    <property type="entry name" value="cupin_ARD"/>
    <property type="match status" value="1"/>
</dbReference>
<dbReference type="RefSeq" id="WP_015693369.1">
    <property type="nucleotide sequence ID" value="NC_016940.1"/>
</dbReference>
<feature type="binding site" evidence="9">
    <location>
        <position position="93"/>
    </location>
    <ligand>
        <name>Fe(2+)</name>
        <dbReference type="ChEBI" id="CHEBI:29033"/>
    </ligand>
</feature>
<keyword evidence="3 9" id="KW-0028">Amino-acid biosynthesis</keyword>
<feature type="binding site" evidence="9">
    <location>
        <position position="97"/>
    </location>
    <ligand>
        <name>Ni(2+)</name>
        <dbReference type="ChEBI" id="CHEBI:49786"/>
    </ligand>
</feature>
<evidence type="ECO:0000256" key="9">
    <source>
        <dbReference type="HAMAP-Rule" id="MF_01682"/>
    </source>
</evidence>
<proteinExistence type="inferred from homology"/>
<evidence type="ECO:0000256" key="8">
    <source>
        <dbReference type="ARBA" id="ARBA00023167"/>
    </source>
</evidence>
<comment type="pathway">
    <text evidence="9">Amino-acid biosynthesis; L-methionine biosynthesis via salvage pathway; L-methionine from S-methyl-5-thio-alpha-D-ribose 1-phosphate: step 5/6.</text>
</comment>
<sequence>MAILSIPDQNFQSKNPKEIQDFLAQKGILFDQWQAKETLSLQASQEEVLAAYEHVLQPYMNQNGYKVADVININSETPNYPAIRAKFLDEHTHTEDEVRFFVEGQGLFWFHLPNSPVFNVLCQAGDLISVPANSKHWFDAGKDNPSVKAIRIFIDMEGWVPHYTGSDLAQKYAAE</sequence>
<dbReference type="Pfam" id="PF03079">
    <property type="entry name" value="ARD"/>
    <property type="match status" value="1"/>
</dbReference>
<dbReference type="InterPro" id="IPR011051">
    <property type="entry name" value="RmlC_Cupin_sf"/>
</dbReference>
<protein>
    <recommendedName>
        <fullName evidence="9">Acireductone dioxygenase</fullName>
    </recommendedName>
    <alternativeName>
        <fullName evidence="9">1,2-dihydroxy-3-keto-5-methylthiopentene dioxygenase</fullName>
        <shortName evidence="9">DHK-MTPene dioxygenase</shortName>
    </alternativeName>
    <alternativeName>
        <fullName evidence="9">Acireductone dioxygenase (Fe(2+)-requiring)</fullName>
        <shortName evidence="9">ARD'</shortName>
        <shortName evidence="9">Fe-ARD</shortName>
        <ecNumber evidence="9">1.13.11.54</ecNumber>
    </alternativeName>
    <alternativeName>
        <fullName evidence="9">Acireductone dioxygenase (Ni(2+)-requiring)</fullName>
        <shortName evidence="9">ARD</shortName>
        <shortName evidence="9">Ni-ARD</shortName>
        <ecNumber evidence="9">1.13.11.53</ecNumber>
    </alternativeName>
</protein>
<comment type="similarity">
    <text evidence="9">Belongs to the acireductone dioxygenase (ARD) family.</text>
</comment>
<keyword evidence="8 9" id="KW-0486">Methionine biosynthesis</keyword>
<dbReference type="UniPathway" id="UPA00904">
    <property type="reaction ID" value="UER00878"/>
</dbReference>
<accession>H6KZJ3</accession>
<dbReference type="InterPro" id="IPR004313">
    <property type="entry name" value="ARD"/>
</dbReference>
<dbReference type="PANTHER" id="PTHR23418">
    <property type="entry name" value="ACIREDUCTONE DIOXYGENASE"/>
    <property type="match status" value="1"/>
</dbReference>
<gene>
    <name evidence="9 10" type="primary">mtnD</name>
    <name evidence="10" type="ordered locus">SGRA_3041</name>
</gene>
<dbReference type="Proteomes" id="UP000007519">
    <property type="component" value="Chromosome"/>
</dbReference>
<dbReference type="PANTHER" id="PTHR23418:SF0">
    <property type="entry name" value="ACIREDUCTONE DIOXYGENASE"/>
    <property type="match status" value="1"/>
</dbReference>
<keyword evidence="5 9" id="KW-0223">Dioxygenase</keyword>
<dbReference type="EC" id="1.13.11.53" evidence="9"/>
<dbReference type="GO" id="GO:0019509">
    <property type="term" value="P:L-methionine salvage from methylthioadenosine"/>
    <property type="evidence" value="ECO:0007669"/>
    <property type="project" value="UniProtKB-UniRule"/>
</dbReference>